<dbReference type="RefSeq" id="WP_160364464.1">
    <property type="nucleotide sequence ID" value="NZ_JACEIB010000027.1"/>
</dbReference>
<organism evidence="3 4">
    <name type="scientific">Sphingomonas chungangi</name>
    <dbReference type="NCBI Taxonomy" id="2683589"/>
    <lineage>
        <taxon>Bacteria</taxon>
        <taxon>Pseudomonadati</taxon>
        <taxon>Pseudomonadota</taxon>
        <taxon>Alphaproteobacteria</taxon>
        <taxon>Sphingomonadales</taxon>
        <taxon>Sphingomonadaceae</taxon>
        <taxon>Sphingomonas</taxon>
    </lineage>
</organism>
<evidence type="ECO:0000313" key="4">
    <source>
        <dbReference type="Proteomes" id="UP000570166"/>
    </source>
</evidence>
<dbReference type="AlphaFoldDB" id="A0A838LC96"/>
<reference evidence="3 4" key="1">
    <citation type="submission" date="2020-07" db="EMBL/GenBank/DDBJ databases">
        <authorList>
            <person name="Sun Q."/>
        </authorList>
    </citation>
    <scope>NUCLEOTIDE SEQUENCE [LARGE SCALE GENOMIC DNA]</scope>
    <source>
        <strain evidence="3 4">CGMCC 1.13654</strain>
    </source>
</reference>
<protein>
    <recommendedName>
        <fullName evidence="5">Transmembrane protein</fullName>
    </recommendedName>
</protein>
<gene>
    <name evidence="3" type="ORF">HZF05_21365</name>
</gene>
<evidence type="ECO:0008006" key="5">
    <source>
        <dbReference type="Google" id="ProtNLM"/>
    </source>
</evidence>
<sequence>MMVGSLNFSSTSSTLWQTLPRYPAAVMSYRRLVRRPEFEPRSDSGADLSAGWREFVLAEVGYDEVARERIARRADRRRALARFLKGLLFGLIVAALAFAATFVARSWREGRFDRYLPKREEAPTPPSPSARWVHQVPAKVTGRDTHKEFPDILVPPPRMSSADADAATPAEDDD</sequence>
<feature type="region of interest" description="Disordered" evidence="1">
    <location>
        <begin position="141"/>
        <end position="174"/>
    </location>
</feature>
<keyword evidence="2" id="KW-0812">Transmembrane</keyword>
<feature type="compositionally biased region" description="Low complexity" evidence="1">
    <location>
        <begin position="162"/>
        <end position="174"/>
    </location>
</feature>
<dbReference type="EMBL" id="JACEIB010000027">
    <property type="protein sequence ID" value="MBA2936637.1"/>
    <property type="molecule type" value="Genomic_DNA"/>
</dbReference>
<keyword evidence="4" id="KW-1185">Reference proteome</keyword>
<accession>A0A838LC96</accession>
<comment type="caution">
    <text evidence="3">The sequence shown here is derived from an EMBL/GenBank/DDBJ whole genome shotgun (WGS) entry which is preliminary data.</text>
</comment>
<evidence type="ECO:0000256" key="1">
    <source>
        <dbReference type="SAM" id="MobiDB-lite"/>
    </source>
</evidence>
<evidence type="ECO:0000256" key="2">
    <source>
        <dbReference type="SAM" id="Phobius"/>
    </source>
</evidence>
<dbReference type="Proteomes" id="UP000570166">
    <property type="component" value="Unassembled WGS sequence"/>
</dbReference>
<name>A0A838LC96_9SPHN</name>
<proteinExistence type="predicted"/>
<keyword evidence="2" id="KW-0472">Membrane</keyword>
<feature type="compositionally biased region" description="Basic and acidic residues" evidence="1">
    <location>
        <begin position="141"/>
        <end position="150"/>
    </location>
</feature>
<evidence type="ECO:0000313" key="3">
    <source>
        <dbReference type="EMBL" id="MBA2936637.1"/>
    </source>
</evidence>
<feature type="transmembrane region" description="Helical" evidence="2">
    <location>
        <begin position="86"/>
        <end position="107"/>
    </location>
</feature>
<keyword evidence="2" id="KW-1133">Transmembrane helix</keyword>